<keyword evidence="4" id="KW-1185">Reference proteome</keyword>
<dbReference type="InterPro" id="IPR021047">
    <property type="entry name" value="Mannosyltransferase_CMT1"/>
</dbReference>
<feature type="transmembrane region" description="Helical" evidence="2">
    <location>
        <begin position="73"/>
        <end position="96"/>
    </location>
</feature>
<dbReference type="PANTHER" id="PTHR34144">
    <property type="entry name" value="CHROMOSOME 8, WHOLE GENOME SHOTGUN SEQUENCE"/>
    <property type="match status" value="1"/>
</dbReference>
<feature type="region of interest" description="Disordered" evidence="1">
    <location>
        <begin position="1"/>
        <end position="26"/>
    </location>
</feature>
<reference evidence="3" key="1">
    <citation type="journal article" date="2020" name="Stud. Mycol.">
        <title>101 Dothideomycetes genomes: a test case for predicting lifestyles and emergence of pathogens.</title>
        <authorList>
            <person name="Haridas S."/>
            <person name="Albert R."/>
            <person name="Binder M."/>
            <person name="Bloem J."/>
            <person name="Labutti K."/>
            <person name="Salamov A."/>
            <person name="Andreopoulos B."/>
            <person name="Baker S."/>
            <person name="Barry K."/>
            <person name="Bills G."/>
            <person name="Bluhm B."/>
            <person name="Cannon C."/>
            <person name="Castanera R."/>
            <person name="Culley D."/>
            <person name="Daum C."/>
            <person name="Ezra D."/>
            <person name="Gonzalez J."/>
            <person name="Henrissat B."/>
            <person name="Kuo A."/>
            <person name="Liang C."/>
            <person name="Lipzen A."/>
            <person name="Lutzoni F."/>
            <person name="Magnuson J."/>
            <person name="Mondo S."/>
            <person name="Nolan M."/>
            <person name="Ohm R."/>
            <person name="Pangilinan J."/>
            <person name="Park H.-J."/>
            <person name="Ramirez L."/>
            <person name="Alfaro M."/>
            <person name="Sun H."/>
            <person name="Tritt A."/>
            <person name="Yoshinaga Y."/>
            <person name="Zwiers L.-H."/>
            <person name="Turgeon B."/>
            <person name="Goodwin S."/>
            <person name="Spatafora J."/>
            <person name="Crous P."/>
            <person name="Grigoriev I."/>
        </authorList>
    </citation>
    <scope>NUCLEOTIDE SEQUENCE</scope>
    <source>
        <strain evidence="3">CBS 119925</strain>
    </source>
</reference>
<gene>
    <name evidence="3" type="ORF">M011DRAFT_471894</name>
</gene>
<protein>
    <submittedName>
        <fullName evidence="3">Glycosyltransferase family 69 protein</fullName>
    </submittedName>
</protein>
<name>A0A6A6UZM1_9PLEO</name>
<dbReference type="Pfam" id="PF11735">
    <property type="entry name" value="CAP59_mtransfer"/>
    <property type="match status" value="1"/>
</dbReference>
<keyword evidence="2" id="KW-1133">Transmembrane helix</keyword>
<organism evidence="3 4">
    <name type="scientific">Sporormia fimetaria CBS 119925</name>
    <dbReference type="NCBI Taxonomy" id="1340428"/>
    <lineage>
        <taxon>Eukaryota</taxon>
        <taxon>Fungi</taxon>
        <taxon>Dikarya</taxon>
        <taxon>Ascomycota</taxon>
        <taxon>Pezizomycotina</taxon>
        <taxon>Dothideomycetes</taxon>
        <taxon>Pleosporomycetidae</taxon>
        <taxon>Pleosporales</taxon>
        <taxon>Sporormiaceae</taxon>
        <taxon>Sporormia</taxon>
    </lineage>
</organism>
<accession>A0A6A6UZM1</accession>
<evidence type="ECO:0000313" key="3">
    <source>
        <dbReference type="EMBL" id="KAF2742860.1"/>
    </source>
</evidence>
<keyword evidence="2" id="KW-0812">Transmembrane</keyword>
<proteinExistence type="predicted"/>
<evidence type="ECO:0000256" key="1">
    <source>
        <dbReference type="SAM" id="MobiDB-lite"/>
    </source>
</evidence>
<keyword evidence="2" id="KW-0472">Membrane</keyword>
<dbReference type="AlphaFoldDB" id="A0A6A6UZM1"/>
<dbReference type="OrthoDB" id="262547at2759"/>
<dbReference type="EMBL" id="MU006603">
    <property type="protein sequence ID" value="KAF2742860.1"/>
    <property type="molecule type" value="Genomic_DNA"/>
</dbReference>
<evidence type="ECO:0000313" key="4">
    <source>
        <dbReference type="Proteomes" id="UP000799440"/>
    </source>
</evidence>
<dbReference type="Proteomes" id="UP000799440">
    <property type="component" value="Unassembled WGS sequence"/>
</dbReference>
<sequence>MPATFRRAGQHSYEPLPRASFESDDLPDLERSASNASWMSRFAESLPLKRMSSASTYTHYITPRRRKRSLLRAVYWCLCVSPYICITLVLLVSLFFPSYTKPPPHYRELYQASVRSSEPGRANPHNEKIFIVASLYEKAGELTSGAWGDAVLSLVDLLGPDNVYLSVYEDNPSEATLNSLNTFKSRVNCNSSIIGEELDLKTLPRVPLPNGTTRLKRIAFLAEVRNRALAPLETSPVRFDRLLYINDVVFNPIEAAQLVLNTNTDPTTGRASYSAACAVDFINPFKFYDRYATRDMDGYTTGIPFFPWFTSAGSAISRTAVLANSDAVPVRSCWGGMTAFDAKWFQHRQYPNNTDIESTIDNTTLAPLRFRYEKATFWDSSECCLIHADLAYLSSGTGMPANSNIYMNPYIRVAYDSSTLSWLSLSRRPEYLYSVIHDWLNKWIGFPGTNERMNEEPGETYTDTMWAYDDPERAFAPNASGTEVFKGHWEKKEHVALPGGFCGGRQLLVINEDRTQGEGKWGKILAPSPPERR</sequence>
<dbReference type="PANTHER" id="PTHR34144:SF8">
    <property type="entry name" value="GLYCOSYLTRANSFERASE FAMILY 69 PROTEIN"/>
    <property type="match status" value="1"/>
</dbReference>
<evidence type="ECO:0000256" key="2">
    <source>
        <dbReference type="SAM" id="Phobius"/>
    </source>
</evidence>